<evidence type="ECO:0000259" key="2">
    <source>
        <dbReference type="Pfam" id="PF11350"/>
    </source>
</evidence>
<dbReference type="EMBL" id="AP023355">
    <property type="protein sequence ID" value="BCJ37551.1"/>
    <property type="molecule type" value="Genomic_DNA"/>
</dbReference>
<organism evidence="3 4">
    <name type="scientific">Actinocatenispora thailandica</name>
    <dbReference type="NCBI Taxonomy" id="227318"/>
    <lineage>
        <taxon>Bacteria</taxon>
        <taxon>Bacillati</taxon>
        <taxon>Actinomycetota</taxon>
        <taxon>Actinomycetes</taxon>
        <taxon>Micromonosporales</taxon>
        <taxon>Micromonosporaceae</taxon>
        <taxon>Actinocatenispora</taxon>
    </lineage>
</organism>
<sequence length="301" mass="32684">MSAPTRPRPRSGAAARVDARLLARQRMLRRRRRTFLLVVLLVAVVVVAVDLVQGGTRDPRHGASAVAKSPSTVPSGAPVSHHHSASPTPSASASAETVRYPKDGSGKFVTAPGTSKVYGRSGTLLRFQVEVETDIKGIDVSAFADRVVAILGNKQGWTAGGDWRFQRVGPGASADFVLHLVTPGTRDRMCHDDPDGYTSCRYEDSVMINVSRWVHGVPYYKNLDDYRDYAIGHEVGHRLGHGHQLCPGKGKKAPTMQQQTLGMHGCVPNPWPYPNGKLYQGPEGDYSQADIPKDPSSYYTG</sequence>
<evidence type="ECO:0000313" key="3">
    <source>
        <dbReference type="EMBL" id="BCJ37551.1"/>
    </source>
</evidence>
<gene>
    <name evidence="3" type="ORF">Athai_50540</name>
</gene>
<feature type="region of interest" description="Disordered" evidence="1">
    <location>
        <begin position="57"/>
        <end position="98"/>
    </location>
</feature>
<dbReference type="Pfam" id="PF11350">
    <property type="entry name" value="DUF3152"/>
    <property type="match status" value="1"/>
</dbReference>
<dbReference type="RefSeq" id="WP_239157152.1">
    <property type="nucleotide sequence ID" value="NZ_AP023355.1"/>
</dbReference>
<reference evidence="3 4" key="1">
    <citation type="submission" date="2020-08" db="EMBL/GenBank/DDBJ databases">
        <title>Whole genome shotgun sequence of Actinocatenispora thailandica NBRC 105041.</title>
        <authorList>
            <person name="Komaki H."/>
            <person name="Tamura T."/>
        </authorList>
    </citation>
    <scope>NUCLEOTIDE SEQUENCE [LARGE SCALE GENOMIC DNA]</scope>
    <source>
        <strain evidence="3 4">NBRC 105041</strain>
    </source>
</reference>
<evidence type="ECO:0000256" key="1">
    <source>
        <dbReference type="SAM" id="MobiDB-lite"/>
    </source>
</evidence>
<keyword evidence="4" id="KW-1185">Reference proteome</keyword>
<name>A0A7R7HZI7_9ACTN</name>
<dbReference type="SUPFAM" id="SSF55486">
    <property type="entry name" value="Metalloproteases ('zincins'), catalytic domain"/>
    <property type="match status" value="1"/>
</dbReference>
<accession>A0A7R7HZI7</accession>
<evidence type="ECO:0000313" key="4">
    <source>
        <dbReference type="Proteomes" id="UP000611640"/>
    </source>
</evidence>
<dbReference type="AlphaFoldDB" id="A0A7R7HZI7"/>
<feature type="region of interest" description="Disordered" evidence="1">
    <location>
        <begin position="277"/>
        <end position="301"/>
    </location>
</feature>
<dbReference type="InterPro" id="IPR022603">
    <property type="entry name" value="DUF3152"/>
</dbReference>
<dbReference type="Proteomes" id="UP000611640">
    <property type="component" value="Chromosome"/>
</dbReference>
<feature type="compositionally biased region" description="Low complexity" evidence="1">
    <location>
        <begin position="74"/>
        <end position="95"/>
    </location>
</feature>
<protein>
    <recommendedName>
        <fullName evidence="2">DUF3152 domain-containing protein</fullName>
    </recommendedName>
</protein>
<dbReference type="KEGG" id="atl:Athai_50540"/>
<feature type="domain" description="DUF3152" evidence="2">
    <location>
        <begin position="99"/>
        <end position="263"/>
    </location>
</feature>
<proteinExistence type="predicted"/>